<evidence type="ECO:0000313" key="1">
    <source>
        <dbReference type="EMBL" id="KAJ4706948.1"/>
    </source>
</evidence>
<protein>
    <submittedName>
        <fullName evidence="1">MYB transcription factor</fullName>
    </submittedName>
</protein>
<keyword evidence="2" id="KW-1185">Reference proteome</keyword>
<sequence length="227" mass="25646">MRKPCCDKDGTNKGAWSKQEDQKLIDYIRVHGEGCWRSIPKAAGLHRCGKSCRLRWINYLRPDIKRGNFAQDEEELIIKLHALLGNRWSLIAGRLPGRTDNEVKNYWNSHMRKKLLNMGIDPNNHKVNQIPSSQQPQPDHVSAVVASMNEEDACKTKIPADIHNDRVSDARSSLEDETSAGSGSFNLNLDLTIAVPWPSLTFIDEEKPRTTTNECKSDGLTTLPLFQ</sequence>
<comment type="caution">
    <text evidence="1">The sequence shown here is derived from an EMBL/GenBank/DDBJ whole genome shotgun (WGS) entry which is preliminary data.</text>
</comment>
<proteinExistence type="predicted"/>
<accession>A0ACC1X759</accession>
<organism evidence="1 2">
    <name type="scientific">Melia azedarach</name>
    <name type="common">Chinaberry tree</name>
    <dbReference type="NCBI Taxonomy" id="155640"/>
    <lineage>
        <taxon>Eukaryota</taxon>
        <taxon>Viridiplantae</taxon>
        <taxon>Streptophyta</taxon>
        <taxon>Embryophyta</taxon>
        <taxon>Tracheophyta</taxon>
        <taxon>Spermatophyta</taxon>
        <taxon>Magnoliopsida</taxon>
        <taxon>eudicotyledons</taxon>
        <taxon>Gunneridae</taxon>
        <taxon>Pentapetalae</taxon>
        <taxon>rosids</taxon>
        <taxon>malvids</taxon>
        <taxon>Sapindales</taxon>
        <taxon>Meliaceae</taxon>
        <taxon>Melia</taxon>
    </lineage>
</organism>
<evidence type="ECO:0000313" key="2">
    <source>
        <dbReference type="Proteomes" id="UP001164539"/>
    </source>
</evidence>
<dbReference type="Proteomes" id="UP001164539">
    <property type="component" value="Chromosome 11"/>
</dbReference>
<reference evidence="1 2" key="1">
    <citation type="journal article" date="2023" name="Science">
        <title>Complex scaffold remodeling in plant triterpene biosynthesis.</title>
        <authorList>
            <person name="De La Pena R."/>
            <person name="Hodgson H."/>
            <person name="Liu J.C."/>
            <person name="Stephenson M.J."/>
            <person name="Martin A.C."/>
            <person name="Owen C."/>
            <person name="Harkess A."/>
            <person name="Leebens-Mack J."/>
            <person name="Jimenez L.E."/>
            <person name="Osbourn A."/>
            <person name="Sattely E.S."/>
        </authorList>
    </citation>
    <scope>NUCLEOTIDE SEQUENCE [LARGE SCALE GENOMIC DNA]</scope>
    <source>
        <strain evidence="2">cv. JPN11</strain>
        <tissue evidence="1">Leaf</tissue>
    </source>
</reference>
<dbReference type="EMBL" id="CM051404">
    <property type="protein sequence ID" value="KAJ4706948.1"/>
    <property type="molecule type" value="Genomic_DNA"/>
</dbReference>
<gene>
    <name evidence="1" type="ORF">OWV82_020531</name>
</gene>
<name>A0ACC1X759_MELAZ</name>